<dbReference type="InterPro" id="IPR011051">
    <property type="entry name" value="RmlC_Cupin_sf"/>
</dbReference>
<dbReference type="SUPFAM" id="SSF46689">
    <property type="entry name" value="Homeodomain-like"/>
    <property type="match status" value="2"/>
</dbReference>
<dbReference type="GO" id="GO:0043565">
    <property type="term" value="F:sequence-specific DNA binding"/>
    <property type="evidence" value="ECO:0007669"/>
    <property type="project" value="InterPro"/>
</dbReference>
<dbReference type="GO" id="GO:0003700">
    <property type="term" value="F:DNA-binding transcription factor activity"/>
    <property type="evidence" value="ECO:0007669"/>
    <property type="project" value="InterPro"/>
</dbReference>
<dbReference type="PRINTS" id="PR00032">
    <property type="entry name" value="HTHARAC"/>
</dbReference>
<keyword evidence="1" id="KW-0805">Transcription regulation</keyword>
<dbReference type="AlphaFoldDB" id="A0A1T4VTG6"/>
<dbReference type="Pfam" id="PF12833">
    <property type="entry name" value="HTH_18"/>
    <property type="match status" value="1"/>
</dbReference>
<keyword evidence="3" id="KW-0804">Transcription</keyword>
<evidence type="ECO:0000313" key="5">
    <source>
        <dbReference type="EMBL" id="SKA68256.1"/>
    </source>
</evidence>
<reference evidence="6" key="1">
    <citation type="submission" date="2017-02" db="EMBL/GenBank/DDBJ databases">
        <authorList>
            <person name="Varghese N."/>
            <person name="Submissions S."/>
        </authorList>
    </citation>
    <scope>NUCLEOTIDE SEQUENCE [LARGE SCALE GENOMIC DNA]</scope>
    <source>
        <strain evidence="6">DSM 3072</strain>
    </source>
</reference>
<keyword evidence="6" id="KW-1185">Reference proteome</keyword>
<dbReference type="Proteomes" id="UP000242432">
    <property type="component" value="Unassembled WGS sequence"/>
</dbReference>
<dbReference type="EMBL" id="FUXX01000046">
    <property type="protein sequence ID" value="SKA68256.1"/>
    <property type="molecule type" value="Genomic_DNA"/>
</dbReference>
<gene>
    <name evidence="5" type="ORF">SAMN02745213_02022</name>
</gene>
<dbReference type="SMART" id="SM00342">
    <property type="entry name" value="HTH_ARAC"/>
    <property type="match status" value="1"/>
</dbReference>
<keyword evidence="2 5" id="KW-0238">DNA-binding</keyword>
<dbReference type="CDD" id="cd02208">
    <property type="entry name" value="cupin_RmlC-like"/>
    <property type="match status" value="1"/>
</dbReference>
<evidence type="ECO:0000259" key="4">
    <source>
        <dbReference type="PROSITE" id="PS01124"/>
    </source>
</evidence>
<dbReference type="STRING" id="83771.SAMN02910357_01283"/>
<evidence type="ECO:0000256" key="1">
    <source>
        <dbReference type="ARBA" id="ARBA00023015"/>
    </source>
</evidence>
<dbReference type="PROSITE" id="PS01124">
    <property type="entry name" value="HTH_ARAC_FAMILY_2"/>
    <property type="match status" value="1"/>
</dbReference>
<dbReference type="Gene3D" id="1.10.10.60">
    <property type="entry name" value="Homeodomain-like"/>
    <property type="match status" value="2"/>
</dbReference>
<dbReference type="InterPro" id="IPR020449">
    <property type="entry name" value="Tscrpt_reg_AraC-type_HTH"/>
</dbReference>
<dbReference type="SUPFAM" id="SSF51182">
    <property type="entry name" value="RmlC-like cupins"/>
    <property type="match status" value="1"/>
</dbReference>
<accession>A0A1T4VTG6</accession>
<dbReference type="PROSITE" id="PS00041">
    <property type="entry name" value="HTH_ARAC_FAMILY_1"/>
    <property type="match status" value="1"/>
</dbReference>
<evidence type="ECO:0000256" key="2">
    <source>
        <dbReference type="ARBA" id="ARBA00023125"/>
    </source>
</evidence>
<dbReference type="InterPro" id="IPR009057">
    <property type="entry name" value="Homeodomain-like_sf"/>
</dbReference>
<dbReference type="Gene3D" id="2.60.120.10">
    <property type="entry name" value="Jelly Rolls"/>
    <property type="match status" value="1"/>
</dbReference>
<dbReference type="InterPro" id="IPR018062">
    <property type="entry name" value="HTH_AraC-typ_CS"/>
</dbReference>
<dbReference type="PANTHER" id="PTHR43280:SF34">
    <property type="entry name" value="ARAC-FAMILY TRANSCRIPTIONAL REGULATOR"/>
    <property type="match status" value="1"/>
</dbReference>
<dbReference type="PANTHER" id="PTHR43280">
    <property type="entry name" value="ARAC-FAMILY TRANSCRIPTIONAL REGULATOR"/>
    <property type="match status" value="1"/>
</dbReference>
<feature type="domain" description="HTH araC/xylS-type" evidence="4">
    <location>
        <begin position="195"/>
        <end position="293"/>
    </location>
</feature>
<protein>
    <submittedName>
        <fullName evidence="5">AraC-type DNA-binding protein</fullName>
    </submittedName>
</protein>
<dbReference type="InterPro" id="IPR018060">
    <property type="entry name" value="HTH_AraC"/>
</dbReference>
<proteinExistence type="predicted"/>
<dbReference type="RefSeq" id="WP_078929364.1">
    <property type="nucleotide sequence ID" value="NZ_FUXX01000046.1"/>
</dbReference>
<organism evidence="5 6">
    <name type="scientific">Succinivibrio dextrinosolvens DSM 3072</name>
    <dbReference type="NCBI Taxonomy" id="1123324"/>
    <lineage>
        <taxon>Bacteria</taxon>
        <taxon>Pseudomonadati</taxon>
        <taxon>Pseudomonadota</taxon>
        <taxon>Gammaproteobacteria</taxon>
        <taxon>Aeromonadales</taxon>
        <taxon>Succinivibrionaceae</taxon>
        <taxon>Succinivibrio</taxon>
    </lineage>
</organism>
<evidence type="ECO:0000256" key="3">
    <source>
        <dbReference type="ARBA" id="ARBA00023163"/>
    </source>
</evidence>
<evidence type="ECO:0000313" key="6">
    <source>
        <dbReference type="Proteomes" id="UP000242432"/>
    </source>
</evidence>
<sequence length="298" mass="34543">MTTVLEIENLKETLNRGDSNFPLESYVWSGYNFENNIKMHWHSDVELVRFIKGEFSYTIKMQEYKIKDRAIAFIPANVLHSFILPSYSSESAVVFNPKMLPFSEYDKNERALSKALVLGYTSQYKPITPDDPDFEILDEAIDYIVANSKANSVCSRLRIKSKLIEIFAILQSKGYFSEEAVTSDNSSMQREDRVKLLLKYISENYRKNITVNETAEKLGFTTEYFCRFFKKNFGESFIDYLNDYRMDRAAQALLLTNLPIAKIGENCGYQNSGYFFRVFKKKFGCTPNQFRTLKSAKG</sequence>
<dbReference type="InterPro" id="IPR014710">
    <property type="entry name" value="RmlC-like_jellyroll"/>
</dbReference>
<name>A0A1T4VTG6_9GAMM</name>